<dbReference type="PANTHER" id="PTHR37164:SF1">
    <property type="entry name" value="BACTERIOHEMERYTHRIN"/>
    <property type="match status" value="1"/>
</dbReference>
<evidence type="ECO:0000256" key="2">
    <source>
        <dbReference type="ARBA" id="ARBA00022723"/>
    </source>
</evidence>
<keyword evidence="3" id="KW-0408">Iron</keyword>
<dbReference type="NCBIfam" id="TIGR02481">
    <property type="entry name" value="hemeryth_dom"/>
    <property type="match status" value="1"/>
</dbReference>
<dbReference type="CDD" id="cd12107">
    <property type="entry name" value="Hemerythrin"/>
    <property type="match status" value="1"/>
</dbReference>
<dbReference type="PANTHER" id="PTHR37164">
    <property type="entry name" value="BACTERIOHEMERYTHRIN"/>
    <property type="match status" value="1"/>
</dbReference>
<name>A0ABS4GGY2_9FIRM</name>
<evidence type="ECO:0000256" key="1">
    <source>
        <dbReference type="ARBA" id="ARBA00010587"/>
    </source>
</evidence>
<dbReference type="Gene3D" id="1.20.120.50">
    <property type="entry name" value="Hemerythrin-like"/>
    <property type="match status" value="1"/>
</dbReference>
<keyword evidence="2" id="KW-0479">Metal-binding</keyword>
<gene>
    <name evidence="5" type="ORF">J2Z76_002813</name>
</gene>
<evidence type="ECO:0000259" key="4">
    <source>
        <dbReference type="Pfam" id="PF01814"/>
    </source>
</evidence>
<comment type="caution">
    <text evidence="5">The sequence shown here is derived from an EMBL/GenBank/DDBJ whole genome shotgun (WGS) entry which is preliminary data.</text>
</comment>
<organism evidence="5 6">
    <name type="scientific">Sedimentibacter acidaminivorans</name>
    <dbReference type="NCBI Taxonomy" id="913099"/>
    <lineage>
        <taxon>Bacteria</taxon>
        <taxon>Bacillati</taxon>
        <taxon>Bacillota</taxon>
        <taxon>Tissierellia</taxon>
        <taxon>Sedimentibacter</taxon>
    </lineage>
</organism>
<feature type="domain" description="Hemerythrin-like" evidence="4">
    <location>
        <begin position="12"/>
        <end position="126"/>
    </location>
</feature>
<evidence type="ECO:0000313" key="6">
    <source>
        <dbReference type="Proteomes" id="UP001519342"/>
    </source>
</evidence>
<dbReference type="Proteomes" id="UP001519342">
    <property type="component" value="Unassembled WGS sequence"/>
</dbReference>
<dbReference type="InterPro" id="IPR050669">
    <property type="entry name" value="Hemerythrin"/>
</dbReference>
<keyword evidence="6" id="KW-1185">Reference proteome</keyword>
<dbReference type="InterPro" id="IPR035938">
    <property type="entry name" value="Hemerythrin-like_sf"/>
</dbReference>
<proteinExistence type="inferred from homology"/>
<dbReference type="RefSeq" id="WP_209512661.1">
    <property type="nucleotide sequence ID" value="NZ_JAGGKS010000009.1"/>
</dbReference>
<dbReference type="InterPro" id="IPR012827">
    <property type="entry name" value="Hemerythrin_metal-bd"/>
</dbReference>
<dbReference type="Pfam" id="PF01814">
    <property type="entry name" value="Hemerythrin"/>
    <property type="match status" value="1"/>
</dbReference>
<protein>
    <submittedName>
        <fullName evidence="5">Hemerythrin</fullName>
    </submittedName>
</protein>
<comment type="similarity">
    <text evidence="1">Belongs to the hemerythrin family.</text>
</comment>
<dbReference type="EMBL" id="JAGGKS010000009">
    <property type="protein sequence ID" value="MBP1926941.1"/>
    <property type="molecule type" value="Genomic_DNA"/>
</dbReference>
<sequence>MALTWTQDLAVGVELIDRQHKTWFEKADQLFEAGKQGKSKDYIVKMFDFLDEYTKTHFKDEEKYMLSINYPEYNVQKQLHIGFISKLADLRKEYENSGANISVIINANQMILDWLVKHISMQDKRIGEFAKKQGV</sequence>
<evidence type="ECO:0000256" key="3">
    <source>
        <dbReference type="ARBA" id="ARBA00023004"/>
    </source>
</evidence>
<accession>A0ABS4GGY2</accession>
<dbReference type="NCBIfam" id="NF033749">
    <property type="entry name" value="bact_hemeryth"/>
    <property type="match status" value="1"/>
</dbReference>
<reference evidence="5 6" key="1">
    <citation type="submission" date="2021-03" db="EMBL/GenBank/DDBJ databases">
        <title>Genomic Encyclopedia of Type Strains, Phase IV (KMG-IV): sequencing the most valuable type-strain genomes for metagenomic binning, comparative biology and taxonomic classification.</title>
        <authorList>
            <person name="Goeker M."/>
        </authorList>
    </citation>
    <scope>NUCLEOTIDE SEQUENCE [LARGE SCALE GENOMIC DNA]</scope>
    <source>
        <strain evidence="5 6">DSM 24004</strain>
    </source>
</reference>
<evidence type="ECO:0000313" key="5">
    <source>
        <dbReference type="EMBL" id="MBP1926941.1"/>
    </source>
</evidence>
<dbReference type="InterPro" id="IPR012312">
    <property type="entry name" value="Hemerythrin-like"/>
</dbReference>
<dbReference type="SUPFAM" id="SSF47188">
    <property type="entry name" value="Hemerythrin-like"/>
    <property type="match status" value="1"/>
</dbReference>